<sequence length="284" mass="31597">MSDIQIPNGSPFDAIKRVDEAGEHWTGRELQPLMEYSQWRDFAIVIEKAKASLTLVQGAAAAEANFADLRKKAGQVGRRAKDYRLTRFAAYLTAMAGDDTKDAVAHARVYFAVRTHEAETAEAARQVAPKLSNRELAAMVIEEADRADRATARAEIAEGKFQAIEAGDGLTLTAFHKKYFSEVTERTFFEHLYSRGYLIDQRGKGSERENGTFRDGPEHRHPTFKGKPFFYLHGSGVHGKRRRENTRVRPGDPELLLKAALVKDGLRGNQHTVGHLFAIEGGAS</sequence>
<organism evidence="2 3">
    <name type="scientific">Nonomuraea turkmeniaca</name>
    <dbReference type="NCBI Taxonomy" id="103838"/>
    <lineage>
        <taxon>Bacteria</taxon>
        <taxon>Bacillati</taxon>
        <taxon>Actinomycetota</taxon>
        <taxon>Actinomycetes</taxon>
        <taxon>Streptosporangiales</taxon>
        <taxon>Streptosporangiaceae</taxon>
        <taxon>Nonomuraea</taxon>
    </lineage>
</organism>
<dbReference type="AlphaFoldDB" id="A0A5S4F4I9"/>
<dbReference type="Proteomes" id="UP000309128">
    <property type="component" value="Unassembled WGS sequence"/>
</dbReference>
<evidence type="ECO:0000313" key="3">
    <source>
        <dbReference type="Proteomes" id="UP000309128"/>
    </source>
</evidence>
<feature type="region of interest" description="Disordered" evidence="1">
    <location>
        <begin position="203"/>
        <end position="225"/>
    </location>
</feature>
<feature type="compositionally biased region" description="Basic and acidic residues" evidence="1">
    <location>
        <begin position="203"/>
        <end position="221"/>
    </location>
</feature>
<dbReference type="EMBL" id="VCKY01000168">
    <property type="protein sequence ID" value="TMR11070.1"/>
    <property type="molecule type" value="Genomic_DNA"/>
</dbReference>
<accession>A0A5S4F4I9</accession>
<name>A0A5S4F4I9_9ACTN</name>
<gene>
    <name evidence="2" type="ORF">ETD86_37130</name>
</gene>
<keyword evidence="3" id="KW-1185">Reference proteome</keyword>
<reference evidence="2 3" key="1">
    <citation type="submission" date="2019-05" db="EMBL/GenBank/DDBJ databases">
        <title>Draft genome sequence of Nonomuraea turkmeniaca DSM 43926.</title>
        <authorList>
            <person name="Saricaoglu S."/>
            <person name="Isik K."/>
        </authorList>
    </citation>
    <scope>NUCLEOTIDE SEQUENCE [LARGE SCALE GENOMIC DNA]</scope>
    <source>
        <strain evidence="2 3">DSM 43926</strain>
    </source>
</reference>
<evidence type="ECO:0000313" key="2">
    <source>
        <dbReference type="EMBL" id="TMR11070.1"/>
    </source>
</evidence>
<protein>
    <submittedName>
        <fullName evidence="2">DNA replication protein DnaD</fullName>
    </submittedName>
</protein>
<dbReference type="OrthoDB" id="9812611at2"/>
<proteinExistence type="predicted"/>
<evidence type="ECO:0000256" key="1">
    <source>
        <dbReference type="SAM" id="MobiDB-lite"/>
    </source>
</evidence>
<comment type="caution">
    <text evidence="2">The sequence shown here is derived from an EMBL/GenBank/DDBJ whole genome shotgun (WGS) entry which is preliminary data.</text>
</comment>